<dbReference type="AlphaFoldDB" id="A0A8J5W0U0"/>
<accession>A0A8J5W0U0</accession>
<dbReference type="EMBL" id="JAAALK010000284">
    <property type="protein sequence ID" value="KAG8068523.1"/>
    <property type="molecule type" value="Genomic_DNA"/>
</dbReference>
<dbReference type="Proteomes" id="UP000729402">
    <property type="component" value="Unassembled WGS sequence"/>
</dbReference>
<reference evidence="2" key="2">
    <citation type="submission" date="2021-02" db="EMBL/GenBank/DDBJ databases">
        <authorList>
            <person name="Kimball J.A."/>
            <person name="Haas M.W."/>
            <person name="Macchietto M."/>
            <person name="Kono T."/>
            <person name="Duquette J."/>
            <person name="Shao M."/>
        </authorList>
    </citation>
    <scope>NUCLEOTIDE SEQUENCE</scope>
    <source>
        <tissue evidence="2">Fresh leaf tissue</tissue>
    </source>
</reference>
<protein>
    <submittedName>
        <fullName evidence="2">Uncharacterized protein</fullName>
    </submittedName>
</protein>
<comment type="caution">
    <text evidence="2">The sequence shown here is derived from an EMBL/GenBank/DDBJ whole genome shotgun (WGS) entry which is preliminary data.</text>
</comment>
<sequence length="92" mass="10496">MKVVQGHDKGSMRARQQRRLEVSVWSEDSRAEQCNDDNEAKKRRWWEALTSLIDIELLSLHSPSHCPIRPDTTAVSPLRRAATRSIPTLTSS</sequence>
<evidence type="ECO:0000256" key="1">
    <source>
        <dbReference type="SAM" id="MobiDB-lite"/>
    </source>
</evidence>
<evidence type="ECO:0000313" key="3">
    <source>
        <dbReference type="Proteomes" id="UP000729402"/>
    </source>
</evidence>
<gene>
    <name evidence="2" type="ORF">GUJ93_ZPchr0005g14509</name>
</gene>
<organism evidence="2 3">
    <name type="scientific">Zizania palustris</name>
    <name type="common">Northern wild rice</name>
    <dbReference type="NCBI Taxonomy" id="103762"/>
    <lineage>
        <taxon>Eukaryota</taxon>
        <taxon>Viridiplantae</taxon>
        <taxon>Streptophyta</taxon>
        <taxon>Embryophyta</taxon>
        <taxon>Tracheophyta</taxon>
        <taxon>Spermatophyta</taxon>
        <taxon>Magnoliopsida</taxon>
        <taxon>Liliopsida</taxon>
        <taxon>Poales</taxon>
        <taxon>Poaceae</taxon>
        <taxon>BOP clade</taxon>
        <taxon>Oryzoideae</taxon>
        <taxon>Oryzeae</taxon>
        <taxon>Zizaniinae</taxon>
        <taxon>Zizania</taxon>
    </lineage>
</organism>
<evidence type="ECO:0000313" key="2">
    <source>
        <dbReference type="EMBL" id="KAG8068523.1"/>
    </source>
</evidence>
<reference evidence="2" key="1">
    <citation type="journal article" date="2021" name="bioRxiv">
        <title>Whole Genome Assembly and Annotation of Northern Wild Rice, Zizania palustris L., Supports a Whole Genome Duplication in the Zizania Genus.</title>
        <authorList>
            <person name="Haas M."/>
            <person name="Kono T."/>
            <person name="Macchietto M."/>
            <person name="Millas R."/>
            <person name="McGilp L."/>
            <person name="Shao M."/>
            <person name="Duquette J."/>
            <person name="Hirsch C.N."/>
            <person name="Kimball J."/>
        </authorList>
    </citation>
    <scope>NUCLEOTIDE SEQUENCE</scope>
    <source>
        <tissue evidence="2">Fresh leaf tissue</tissue>
    </source>
</reference>
<keyword evidence="3" id="KW-1185">Reference proteome</keyword>
<name>A0A8J5W0U0_ZIZPA</name>
<feature type="region of interest" description="Disordered" evidence="1">
    <location>
        <begin position="68"/>
        <end position="92"/>
    </location>
</feature>
<proteinExistence type="predicted"/>